<dbReference type="FunFam" id="3.30.760.10:FF:000016">
    <property type="entry name" value="Translation initiation factor eIF4E, putative"/>
    <property type="match status" value="1"/>
</dbReference>
<dbReference type="GO" id="GO:0006417">
    <property type="term" value="P:regulation of translation"/>
    <property type="evidence" value="ECO:0007669"/>
    <property type="project" value="UniProtKB-KW"/>
</dbReference>
<sequence length="311" mass="34564">MAARPPLFTRGLSGLSQSSDPNSPMSSVSSPAEQRDDAKRNFLRTMRPLPTQHYWNVWFDRQQPPQQTGATKTDNSGSNNSTGEYQAHLEQVGDRIASVQDFWRYNNNMPVDQIKMRESIYLFKSGFKPVWEDRRNILGGSWTFRVPKSIGPDVWTRVQLLAIGEKLQSALEEGDQICGVGLSVRFNSHLVSVWHRDASRRGSIDGLLRCVLKELPPELRPKPDNYFYKRHADHAGFRAPPELQAVLDSQRAREAAARKAEEAAKEAGAKAAAGQQEKEAQTAAAAGGAEEGTEPGVERWLRLRVAGSKGA</sequence>
<keyword evidence="2" id="KW-0810">Translation regulation</keyword>
<evidence type="ECO:0000313" key="7">
    <source>
        <dbReference type="EMBL" id="SPQ21869.1"/>
    </source>
</evidence>
<dbReference type="Pfam" id="PF01652">
    <property type="entry name" value="IF4E"/>
    <property type="match status" value="1"/>
</dbReference>
<comment type="similarity">
    <text evidence="5">Belongs to the eukaryotic initiation factor 4E family.</text>
</comment>
<dbReference type="SUPFAM" id="SSF55418">
    <property type="entry name" value="eIF4e-like"/>
    <property type="match status" value="1"/>
</dbReference>
<feature type="region of interest" description="Disordered" evidence="6">
    <location>
        <begin position="258"/>
        <end position="300"/>
    </location>
</feature>
<dbReference type="EMBL" id="OUUZ01000008">
    <property type="protein sequence ID" value="SPQ21869.1"/>
    <property type="molecule type" value="Genomic_DNA"/>
</dbReference>
<keyword evidence="1 5" id="KW-0396">Initiation factor</keyword>
<reference evidence="7 8" key="1">
    <citation type="submission" date="2018-04" db="EMBL/GenBank/DDBJ databases">
        <authorList>
            <person name="Huttner S."/>
            <person name="Dainat J."/>
        </authorList>
    </citation>
    <scope>NUCLEOTIDE SEQUENCE [LARGE SCALE GENOMIC DNA]</scope>
</reference>
<keyword evidence="3 5" id="KW-0694">RNA-binding</keyword>
<dbReference type="PANTHER" id="PTHR11960:SF66">
    <property type="entry name" value="EUKARYOTIC TRANSLATION INITIATION FACTOR 4E TYPE 3"/>
    <property type="match status" value="1"/>
</dbReference>
<feature type="compositionally biased region" description="Low complexity" evidence="6">
    <location>
        <begin position="16"/>
        <end position="31"/>
    </location>
</feature>
<keyword evidence="4 5" id="KW-0648">Protein biosynthesis</keyword>
<feature type="region of interest" description="Disordered" evidence="6">
    <location>
        <begin position="64"/>
        <end position="83"/>
    </location>
</feature>
<evidence type="ECO:0000256" key="3">
    <source>
        <dbReference type="ARBA" id="ARBA00022884"/>
    </source>
</evidence>
<feature type="compositionally biased region" description="Low complexity" evidence="6">
    <location>
        <begin position="269"/>
        <end position="288"/>
    </location>
</feature>
<proteinExistence type="inferred from homology"/>
<organism evidence="7 8">
    <name type="scientific">Thermothielavioides terrestris</name>
    <dbReference type="NCBI Taxonomy" id="2587410"/>
    <lineage>
        <taxon>Eukaryota</taxon>
        <taxon>Fungi</taxon>
        <taxon>Dikarya</taxon>
        <taxon>Ascomycota</taxon>
        <taxon>Pezizomycotina</taxon>
        <taxon>Sordariomycetes</taxon>
        <taxon>Sordariomycetidae</taxon>
        <taxon>Sordariales</taxon>
        <taxon>Chaetomiaceae</taxon>
        <taxon>Thermothielavioides</taxon>
    </lineage>
</organism>
<evidence type="ECO:0000256" key="1">
    <source>
        <dbReference type="ARBA" id="ARBA00022540"/>
    </source>
</evidence>
<gene>
    <name evidence="7" type="ORF">TT172_LOCUS4288</name>
</gene>
<dbReference type="GO" id="GO:0000340">
    <property type="term" value="F:RNA 7-methylguanosine cap binding"/>
    <property type="evidence" value="ECO:0007669"/>
    <property type="project" value="TreeGrafter"/>
</dbReference>
<feature type="region of interest" description="Disordered" evidence="6">
    <location>
        <begin position="1"/>
        <end position="38"/>
    </location>
</feature>
<evidence type="ECO:0000313" key="8">
    <source>
        <dbReference type="Proteomes" id="UP000289323"/>
    </source>
</evidence>
<dbReference type="GO" id="GO:0016281">
    <property type="term" value="C:eukaryotic translation initiation factor 4F complex"/>
    <property type="evidence" value="ECO:0007669"/>
    <property type="project" value="TreeGrafter"/>
</dbReference>
<name>A0A446BHE5_9PEZI</name>
<dbReference type="InterPro" id="IPR001040">
    <property type="entry name" value="TIF_eIF_4E"/>
</dbReference>
<dbReference type="InterPro" id="IPR023398">
    <property type="entry name" value="TIF_eIF4e-like"/>
</dbReference>
<evidence type="ECO:0000256" key="4">
    <source>
        <dbReference type="ARBA" id="ARBA00022917"/>
    </source>
</evidence>
<evidence type="ECO:0000256" key="6">
    <source>
        <dbReference type="SAM" id="MobiDB-lite"/>
    </source>
</evidence>
<evidence type="ECO:0000256" key="2">
    <source>
        <dbReference type="ARBA" id="ARBA00022845"/>
    </source>
</evidence>
<dbReference type="PANTHER" id="PTHR11960">
    <property type="entry name" value="EUKARYOTIC TRANSLATION INITIATION FACTOR 4E RELATED"/>
    <property type="match status" value="1"/>
</dbReference>
<dbReference type="Gene3D" id="3.30.760.10">
    <property type="entry name" value="RNA Cap, Translation Initiation Factor Eif4e"/>
    <property type="match status" value="1"/>
</dbReference>
<dbReference type="GO" id="GO:0003743">
    <property type="term" value="F:translation initiation factor activity"/>
    <property type="evidence" value="ECO:0007669"/>
    <property type="project" value="UniProtKB-KW"/>
</dbReference>
<evidence type="ECO:0000256" key="5">
    <source>
        <dbReference type="RuleBase" id="RU004374"/>
    </source>
</evidence>
<dbReference type="Proteomes" id="UP000289323">
    <property type="component" value="Unassembled WGS sequence"/>
</dbReference>
<feature type="compositionally biased region" description="Basic and acidic residues" evidence="6">
    <location>
        <begin position="258"/>
        <end position="268"/>
    </location>
</feature>
<accession>A0A446BHE5</accession>
<protein>
    <submittedName>
        <fullName evidence="7">5e6937eb-c0ca-47d3-9e9a-0495be124144</fullName>
    </submittedName>
</protein>
<dbReference type="AlphaFoldDB" id="A0A446BHE5"/>